<dbReference type="GO" id="GO:0016423">
    <property type="term" value="F:tRNA (guanine) methyltransferase activity"/>
    <property type="evidence" value="ECO:0007669"/>
    <property type="project" value="TreeGrafter"/>
</dbReference>
<dbReference type="RefSeq" id="WP_092352569.1">
    <property type="nucleotide sequence ID" value="NZ_FOIN01000005.1"/>
</dbReference>
<evidence type="ECO:0000259" key="5">
    <source>
        <dbReference type="Pfam" id="PF01555"/>
    </source>
</evidence>
<dbReference type="PRINTS" id="PR00508">
    <property type="entry name" value="S21N4MTFRASE"/>
</dbReference>
<evidence type="ECO:0000256" key="1">
    <source>
        <dbReference type="ARBA" id="ARBA00022603"/>
    </source>
</evidence>
<dbReference type="PANTHER" id="PTHR14911">
    <property type="entry name" value="THUMP DOMAIN-CONTAINING"/>
    <property type="match status" value="1"/>
</dbReference>
<feature type="domain" description="DNA methylase N-4/N-6" evidence="5">
    <location>
        <begin position="9"/>
        <end position="86"/>
    </location>
</feature>
<dbReference type="EMBL" id="FOIN01000005">
    <property type="protein sequence ID" value="SET27314.1"/>
    <property type="molecule type" value="Genomic_DNA"/>
</dbReference>
<dbReference type="GO" id="GO:0009307">
    <property type="term" value="P:DNA restriction-modification system"/>
    <property type="evidence" value="ECO:0007669"/>
    <property type="project" value="UniProtKB-KW"/>
</dbReference>
<sequence length="238" mass="27725">MKTYELQNTTIWSFPDRGNWATHKGDYRGNWSPHIPKNLILKYTKQNDLILDCFAGSGTTLIEAKLLNRNAIGIDINNDALNISKERLHFDCHNSAKIELYQCDAKKMTMIKDNSIDFICTHPPYANIIKYSKNLENDLSLLDYKDFLLHIDKVSKELYRVLKQGHNCSFMIGDIRKNGNVIPLAFNTMQVFLNNGFILKEIIIKEQHNCGSTKYWQDKIRNLNFYLLAHEYIFILSK</sequence>
<evidence type="ECO:0000256" key="2">
    <source>
        <dbReference type="ARBA" id="ARBA00022679"/>
    </source>
</evidence>
<dbReference type="PANTHER" id="PTHR14911:SF13">
    <property type="entry name" value="TRNA (GUANINE(6)-N2)-METHYLTRANSFERASE THUMP3"/>
    <property type="match status" value="1"/>
</dbReference>
<dbReference type="InterPro" id="IPR002941">
    <property type="entry name" value="DNA_methylase_N4/N6"/>
</dbReference>
<protein>
    <recommendedName>
        <fullName evidence="4">Methyltransferase</fullName>
        <ecNumber evidence="4">2.1.1.-</ecNumber>
    </recommendedName>
</protein>
<comment type="similarity">
    <text evidence="4">Belongs to the N(4)/N(6)-methyltransferase family.</text>
</comment>
<dbReference type="Proteomes" id="UP000198558">
    <property type="component" value="Unassembled WGS sequence"/>
</dbReference>
<keyword evidence="3" id="KW-0680">Restriction system</keyword>
<proteinExistence type="inferred from homology"/>
<evidence type="ECO:0000313" key="6">
    <source>
        <dbReference type="EMBL" id="SET27314.1"/>
    </source>
</evidence>
<dbReference type="OrthoDB" id="9773571at2"/>
<keyword evidence="7" id="KW-1185">Reference proteome</keyword>
<dbReference type="GO" id="GO:0008170">
    <property type="term" value="F:N-methyltransferase activity"/>
    <property type="evidence" value="ECO:0007669"/>
    <property type="project" value="InterPro"/>
</dbReference>
<evidence type="ECO:0000256" key="3">
    <source>
        <dbReference type="ARBA" id="ARBA00022747"/>
    </source>
</evidence>
<dbReference type="AlphaFoldDB" id="A0A1I0D541"/>
<feature type="domain" description="DNA methylase N-4/N-6" evidence="5">
    <location>
        <begin position="116"/>
        <end position="238"/>
    </location>
</feature>
<dbReference type="Gene3D" id="3.40.50.150">
    <property type="entry name" value="Vaccinia Virus protein VP39"/>
    <property type="match status" value="2"/>
</dbReference>
<reference evidence="7" key="1">
    <citation type="submission" date="2016-10" db="EMBL/GenBank/DDBJ databases">
        <authorList>
            <person name="Varghese N."/>
            <person name="Submissions S."/>
        </authorList>
    </citation>
    <scope>NUCLEOTIDE SEQUENCE [LARGE SCALE GENOMIC DNA]</scope>
    <source>
        <strain evidence="7">DSM 1551</strain>
    </source>
</reference>
<dbReference type="GO" id="GO:0003677">
    <property type="term" value="F:DNA binding"/>
    <property type="evidence" value="ECO:0007669"/>
    <property type="project" value="InterPro"/>
</dbReference>
<keyword evidence="1 6" id="KW-0489">Methyltransferase</keyword>
<dbReference type="GeneID" id="78287746"/>
<dbReference type="SUPFAM" id="SSF53335">
    <property type="entry name" value="S-adenosyl-L-methionine-dependent methyltransferases"/>
    <property type="match status" value="2"/>
</dbReference>
<keyword evidence="2" id="KW-0808">Transferase</keyword>
<accession>A0A1I0D541</accession>
<gene>
    <name evidence="6" type="ORF">SAMN04489758_10517</name>
</gene>
<evidence type="ECO:0000313" key="7">
    <source>
        <dbReference type="Proteomes" id="UP000198558"/>
    </source>
</evidence>
<dbReference type="EC" id="2.1.1.-" evidence="4"/>
<dbReference type="CDD" id="cd02440">
    <property type="entry name" value="AdoMet_MTases"/>
    <property type="match status" value="1"/>
</dbReference>
<dbReference type="Pfam" id="PF01555">
    <property type="entry name" value="N6_N4_Mtase"/>
    <property type="match status" value="2"/>
</dbReference>
<name>A0A1I0D541_9FIRM</name>
<dbReference type="GO" id="GO:0030488">
    <property type="term" value="P:tRNA methylation"/>
    <property type="evidence" value="ECO:0007669"/>
    <property type="project" value="TreeGrafter"/>
</dbReference>
<evidence type="ECO:0000256" key="4">
    <source>
        <dbReference type="RuleBase" id="RU362026"/>
    </source>
</evidence>
<organism evidence="6 7">
    <name type="scientific">Thomasclavelia cocleata</name>
    <dbReference type="NCBI Taxonomy" id="69824"/>
    <lineage>
        <taxon>Bacteria</taxon>
        <taxon>Bacillati</taxon>
        <taxon>Bacillota</taxon>
        <taxon>Erysipelotrichia</taxon>
        <taxon>Erysipelotrichales</taxon>
        <taxon>Coprobacillaceae</taxon>
        <taxon>Thomasclavelia</taxon>
    </lineage>
</organism>
<dbReference type="InterPro" id="IPR029063">
    <property type="entry name" value="SAM-dependent_MTases_sf"/>
</dbReference>
<dbReference type="InterPro" id="IPR001091">
    <property type="entry name" value="RM_Methyltransferase"/>
</dbReference>